<dbReference type="Proteomes" id="UP000589085">
    <property type="component" value="Unassembled WGS sequence"/>
</dbReference>
<dbReference type="AlphaFoldDB" id="A0A7W4IAQ8"/>
<dbReference type="RefSeq" id="WP_182996223.1">
    <property type="nucleotide sequence ID" value="NZ_JABEQJ010000003.1"/>
</dbReference>
<feature type="domain" description="KTSC" evidence="1">
    <location>
        <begin position="5"/>
        <end position="62"/>
    </location>
</feature>
<sequence length="67" mass="7747">MLFPQSSVIVSGDYDPVARVLILGFRRGYRYRYAGVPQHIYDGLVRAPSKGRYFDDFIRGEFPSNRC</sequence>
<name>A0A7W4IAQ8_9PROT</name>
<organism evidence="2 3">
    <name type="scientific">Gluconacetobacter sacchari</name>
    <dbReference type="NCBI Taxonomy" id="92759"/>
    <lineage>
        <taxon>Bacteria</taxon>
        <taxon>Pseudomonadati</taxon>
        <taxon>Pseudomonadota</taxon>
        <taxon>Alphaproteobacteria</taxon>
        <taxon>Acetobacterales</taxon>
        <taxon>Acetobacteraceae</taxon>
        <taxon>Gluconacetobacter</taxon>
    </lineage>
</organism>
<evidence type="ECO:0000313" key="2">
    <source>
        <dbReference type="EMBL" id="MBB2159365.1"/>
    </source>
</evidence>
<comment type="caution">
    <text evidence="2">The sequence shown here is derived from an EMBL/GenBank/DDBJ whole genome shotgun (WGS) entry which is preliminary data.</text>
</comment>
<dbReference type="EMBL" id="JABEQJ010000003">
    <property type="protein sequence ID" value="MBB2159365.1"/>
    <property type="molecule type" value="Genomic_DNA"/>
</dbReference>
<dbReference type="Pfam" id="PF13619">
    <property type="entry name" value="KTSC"/>
    <property type="match status" value="1"/>
</dbReference>
<evidence type="ECO:0000313" key="3">
    <source>
        <dbReference type="Proteomes" id="UP000589085"/>
    </source>
</evidence>
<reference evidence="2 3" key="1">
    <citation type="submission" date="2020-04" db="EMBL/GenBank/DDBJ databases">
        <title>Description of novel Gluconacetobacter.</title>
        <authorList>
            <person name="Sombolestani A."/>
        </authorList>
    </citation>
    <scope>NUCLEOTIDE SEQUENCE [LARGE SCALE GENOMIC DNA]</scope>
    <source>
        <strain evidence="2 3">LMG 19747</strain>
    </source>
</reference>
<protein>
    <submittedName>
        <fullName evidence="2">KTSC domain-containing protein</fullName>
    </submittedName>
</protein>
<proteinExistence type="predicted"/>
<accession>A0A7W4IAQ8</accession>
<dbReference type="InterPro" id="IPR025309">
    <property type="entry name" value="KTSC_dom"/>
</dbReference>
<gene>
    <name evidence="2" type="ORF">HLH48_04095</name>
</gene>
<evidence type="ECO:0000259" key="1">
    <source>
        <dbReference type="Pfam" id="PF13619"/>
    </source>
</evidence>